<dbReference type="Proteomes" id="UP000198571">
    <property type="component" value="Unassembled WGS sequence"/>
</dbReference>
<dbReference type="AlphaFoldDB" id="A0A1H9TF25"/>
<gene>
    <name evidence="2" type="ORF">SAMN05518684_105291</name>
</gene>
<sequence length="69" mass="7721">MLESSRLFAWAESFYLETNGGTDPFLSLNIHNWKGKPGLIWLVGWYVISVIKLDFGGGFNGKLISKKTA</sequence>
<evidence type="ECO:0000313" key="3">
    <source>
        <dbReference type="Proteomes" id="UP000198571"/>
    </source>
</evidence>
<name>A0A1H9TF25_9BACI</name>
<protein>
    <submittedName>
        <fullName evidence="2">Uncharacterized protein</fullName>
    </submittedName>
</protein>
<feature type="transmembrane region" description="Helical" evidence="1">
    <location>
        <begin position="38"/>
        <end position="59"/>
    </location>
</feature>
<keyword evidence="1" id="KW-0812">Transmembrane</keyword>
<dbReference type="STRING" id="1601833.SAMN05518684_105291"/>
<evidence type="ECO:0000313" key="2">
    <source>
        <dbReference type="EMBL" id="SER95574.1"/>
    </source>
</evidence>
<reference evidence="3" key="1">
    <citation type="submission" date="2016-10" db="EMBL/GenBank/DDBJ databases">
        <authorList>
            <person name="Varghese N."/>
            <person name="Submissions S."/>
        </authorList>
    </citation>
    <scope>NUCLEOTIDE SEQUENCE [LARGE SCALE GENOMIC DNA]</scope>
    <source>
        <strain evidence="3">S9</strain>
    </source>
</reference>
<accession>A0A1H9TF25</accession>
<keyword evidence="1" id="KW-1133">Transmembrane helix</keyword>
<keyword evidence="3" id="KW-1185">Reference proteome</keyword>
<evidence type="ECO:0000256" key="1">
    <source>
        <dbReference type="SAM" id="Phobius"/>
    </source>
</evidence>
<organism evidence="2 3">
    <name type="scientific">Salipaludibacillus aurantiacus</name>
    <dbReference type="NCBI Taxonomy" id="1601833"/>
    <lineage>
        <taxon>Bacteria</taxon>
        <taxon>Bacillati</taxon>
        <taxon>Bacillota</taxon>
        <taxon>Bacilli</taxon>
        <taxon>Bacillales</taxon>
        <taxon>Bacillaceae</taxon>
    </lineage>
</organism>
<dbReference type="EMBL" id="FOGT01000005">
    <property type="protein sequence ID" value="SER95574.1"/>
    <property type="molecule type" value="Genomic_DNA"/>
</dbReference>
<proteinExistence type="predicted"/>
<keyword evidence="1" id="KW-0472">Membrane</keyword>